<evidence type="ECO:0000313" key="1">
    <source>
        <dbReference type="EMBL" id="MFD2068322.1"/>
    </source>
</evidence>
<gene>
    <name evidence="1" type="ORF">ACFSKU_15645</name>
</gene>
<accession>A0ABW4X2C3</accession>
<sequence>MMAPEAAIMALHEHKHTEDKPTSEVVVSVAHLHCDVDDLYNENFVPPYFLFELALVPKTGYYIEPYSYVWKFTFPNNIYLRGPPVA</sequence>
<dbReference type="EMBL" id="JBHUHV010000052">
    <property type="protein sequence ID" value="MFD2068322.1"/>
    <property type="molecule type" value="Genomic_DNA"/>
</dbReference>
<keyword evidence="2" id="KW-1185">Reference proteome</keyword>
<protein>
    <submittedName>
        <fullName evidence="1">Uncharacterized protein</fullName>
    </submittedName>
</protein>
<organism evidence="1 2">
    <name type="scientific">Pontibacter silvestris</name>
    <dbReference type="NCBI Taxonomy" id="2305183"/>
    <lineage>
        <taxon>Bacteria</taxon>
        <taxon>Pseudomonadati</taxon>
        <taxon>Bacteroidota</taxon>
        <taxon>Cytophagia</taxon>
        <taxon>Cytophagales</taxon>
        <taxon>Hymenobacteraceae</taxon>
        <taxon>Pontibacter</taxon>
    </lineage>
</organism>
<dbReference type="Proteomes" id="UP001597369">
    <property type="component" value="Unassembled WGS sequence"/>
</dbReference>
<reference evidence="2" key="1">
    <citation type="journal article" date="2019" name="Int. J. Syst. Evol. Microbiol.">
        <title>The Global Catalogue of Microorganisms (GCM) 10K type strain sequencing project: providing services to taxonomists for standard genome sequencing and annotation.</title>
        <authorList>
            <consortium name="The Broad Institute Genomics Platform"/>
            <consortium name="The Broad Institute Genome Sequencing Center for Infectious Disease"/>
            <person name="Wu L."/>
            <person name="Ma J."/>
        </authorList>
    </citation>
    <scope>NUCLEOTIDE SEQUENCE [LARGE SCALE GENOMIC DNA]</scope>
    <source>
        <strain evidence="2">JCM 16545</strain>
    </source>
</reference>
<proteinExistence type="predicted"/>
<evidence type="ECO:0000313" key="2">
    <source>
        <dbReference type="Proteomes" id="UP001597369"/>
    </source>
</evidence>
<comment type="caution">
    <text evidence="1">The sequence shown here is derived from an EMBL/GenBank/DDBJ whole genome shotgun (WGS) entry which is preliminary data.</text>
</comment>
<name>A0ABW4X2C3_9BACT</name>
<dbReference type="RefSeq" id="WP_229961714.1">
    <property type="nucleotide sequence ID" value="NZ_JAJJWI010000014.1"/>
</dbReference>